<dbReference type="GO" id="GO:0031624">
    <property type="term" value="F:ubiquitin conjugating enzyme binding"/>
    <property type="evidence" value="ECO:0007669"/>
    <property type="project" value="TreeGrafter"/>
</dbReference>
<dbReference type="AlphaFoldDB" id="A0A229WVG5"/>
<dbReference type="FunFam" id="2.30.130.10:FF:000002">
    <property type="entry name" value="60S ribosome subunit biogenesis protein NIP7 homolog"/>
    <property type="match status" value="1"/>
</dbReference>
<accession>A0A229WVG5</accession>
<keyword evidence="4" id="KW-0694">RNA-binding</keyword>
<dbReference type="EMBL" id="NIDN02000014">
    <property type="protein sequence ID" value="RLM00519.1"/>
    <property type="molecule type" value="Genomic_DNA"/>
</dbReference>
<proteinExistence type="inferred from homology"/>
<evidence type="ECO:0000313" key="10">
    <source>
        <dbReference type="Proteomes" id="UP000215289"/>
    </source>
</evidence>
<evidence type="ECO:0000256" key="3">
    <source>
        <dbReference type="ARBA" id="ARBA00022517"/>
    </source>
</evidence>
<dbReference type="FunFam" id="1.10.238.10:FF:000592">
    <property type="entry name" value="Defective in cullin neddylation protein"/>
    <property type="match status" value="1"/>
</dbReference>
<dbReference type="PROSITE" id="PS50890">
    <property type="entry name" value="PUA"/>
    <property type="match status" value="1"/>
</dbReference>
<dbReference type="InterPro" id="IPR015947">
    <property type="entry name" value="PUA-like_sf"/>
</dbReference>
<comment type="caution">
    <text evidence="9">The sequence shown here is derived from an EMBL/GenBank/DDBJ whole genome shotgun (WGS) entry which is preliminary data.</text>
</comment>
<comment type="function">
    <text evidence="6">Required for proper 27S pre-rRNA processing and 60S ribosome subunit assembly.</text>
</comment>
<organism evidence="9 10">
    <name type="scientific">Aspergillus turcosus</name>
    <dbReference type="NCBI Taxonomy" id="1245748"/>
    <lineage>
        <taxon>Eukaryota</taxon>
        <taxon>Fungi</taxon>
        <taxon>Dikarya</taxon>
        <taxon>Ascomycota</taxon>
        <taxon>Pezizomycotina</taxon>
        <taxon>Eurotiomycetes</taxon>
        <taxon>Eurotiomycetidae</taxon>
        <taxon>Eurotiales</taxon>
        <taxon>Aspergillaceae</taxon>
        <taxon>Aspergillus</taxon>
        <taxon>Aspergillus subgen. Fumigati</taxon>
    </lineage>
</organism>
<evidence type="ECO:0000256" key="7">
    <source>
        <dbReference type="RuleBase" id="RU410713"/>
    </source>
</evidence>
<dbReference type="GO" id="GO:0032182">
    <property type="term" value="F:ubiquitin-like protein binding"/>
    <property type="evidence" value="ECO:0007669"/>
    <property type="project" value="TreeGrafter"/>
</dbReference>
<dbReference type="SUPFAM" id="SSF88697">
    <property type="entry name" value="PUA domain-like"/>
    <property type="match status" value="1"/>
</dbReference>
<evidence type="ECO:0000259" key="8">
    <source>
        <dbReference type="PROSITE" id="PS51229"/>
    </source>
</evidence>
<dbReference type="SUPFAM" id="SSF88802">
    <property type="entry name" value="Pre-PUA domain"/>
    <property type="match status" value="1"/>
</dbReference>
<dbReference type="Gene3D" id="1.10.238.200">
    <property type="entry name" value="Cullin, PONY binding domain"/>
    <property type="match status" value="1"/>
</dbReference>
<dbReference type="Proteomes" id="UP000215289">
    <property type="component" value="Unassembled WGS sequence"/>
</dbReference>
<dbReference type="InterPro" id="IPR005176">
    <property type="entry name" value="PONY_dom"/>
</dbReference>
<dbReference type="InterPro" id="IPR042460">
    <property type="entry name" value="DCN1-like_PONY"/>
</dbReference>
<dbReference type="InterPro" id="IPR036974">
    <property type="entry name" value="PUA_sf"/>
</dbReference>
<dbReference type="Gene3D" id="1.10.238.10">
    <property type="entry name" value="EF-hand"/>
    <property type="match status" value="1"/>
</dbReference>
<protein>
    <recommendedName>
        <fullName evidence="7">Defective in cullin neddylation protein</fullName>
    </recommendedName>
</protein>
<dbReference type="GO" id="GO:0045116">
    <property type="term" value="P:protein neddylation"/>
    <property type="evidence" value="ECO:0007669"/>
    <property type="project" value="TreeGrafter"/>
</dbReference>
<dbReference type="STRING" id="1245748.A0A229WVG5"/>
<dbReference type="InterPro" id="IPR014764">
    <property type="entry name" value="DCN-prot"/>
</dbReference>
<evidence type="ECO:0000313" key="9">
    <source>
        <dbReference type="EMBL" id="RLM00519.1"/>
    </source>
</evidence>
<dbReference type="InterPro" id="IPR002478">
    <property type="entry name" value="PUA"/>
</dbReference>
<dbReference type="Gene3D" id="2.30.130.10">
    <property type="entry name" value="PUA domain"/>
    <property type="match status" value="1"/>
</dbReference>
<dbReference type="GO" id="GO:0000151">
    <property type="term" value="C:ubiquitin ligase complex"/>
    <property type="evidence" value="ECO:0007669"/>
    <property type="project" value="TreeGrafter"/>
</dbReference>
<evidence type="ECO:0000256" key="5">
    <source>
        <dbReference type="ARBA" id="ARBA00023242"/>
    </source>
</evidence>
<dbReference type="InterPro" id="IPR040598">
    <property type="entry name" value="NIP7_N"/>
</dbReference>
<dbReference type="PANTHER" id="PTHR12281">
    <property type="entry name" value="RP42 RELATED"/>
    <property type="match status" value="1"/>
</dbReference>
<dbReference type="InterPro" id="IPR005155">
    <property type="entry name" value="UPF0113_PUA"/>
</dbReference>
<dbReference type="GO" id="GO:0097602">
    <property type="term" value="F:cullin family protein binding"/>
    <property type="evidence" value="ECO:0007669"/>
    <property type="project" value="TreeGrafter"/>
</dbReference>
<dbReference type="CDD" id="cd21146">
    <property type="entry name" value="Nip7_N_euk"/>
    <property type="match status" value="1"/>
</dbReference>
<dbReference type="PANTHER" id="PTHR12281:SF31">
    <property type="entry name" value="DCN1-LIKE PROTEIN 3"/>
    <property type="match status" value="1"/>
</dbReference>
<dbReference type="Pfam" id="PF03657">
    <property type="entry name" value="UPF0113"/>
    <property type="match status" value="1"/>
</dbReference>
<evidence type="ECO:0000256" key="2">
    <source>
        <dbReference type="ARBA" id="ARBA00009895"/>
    </source>
</evidence>
<dbReference type="PROSITE" id="PS51229">
    <property type="entry name" value="DCUN1"/>
    <property type="match status" value="1"/>
</dbReference>
<reference evidence="9 10" key="1">
    <citation type="submission" date="2018-08" db="EMBL/GenBank/DDBJ databases">
        <title>Draft genome sequences of two Aspergillus turcosus clinical strains isolated from bronchoalveolar lavage fluid: one azole-susceptible and the other azole-resistant.</title>
        <authorList>
            <person name="Parent-Michaud M."/>
            <person name="Dufresne P.J."/>
            <person name="Fournier E."/>
            <person name="Martineau C."/>
            <person name="Moreira S."/>
            <person name="Perkins V."/>
            <person name="De Repentigny L."/>
            <person name="Dufresne S.F."/>
        </authorList>
    </citation>
    <scope>NUCLEOTIDE SEQUENCE [LARGE SCALE GENOMIC DNA]</scope>
    <source>
        <strain evidence="9">HMR AF 1038</strain>
    </source>
</reference>
<comment type="function">
    <text evidence="7">Neddylation of cullins play an essential role in the regulation of SCF-type complexes activity.</text>
</comment>
<dbReference type="FunFam" id="3.10.450.220:FF:000001">
    <property type="entry name" value="60S ribosome subunit biogenesis protein NIP7 homolog"/>
    <property type="match status" value="1"/>
</dbReference>
<sequence length="412" mass="46886">MRQLTEQELQTLLAKLAGYTGRSLNNLIVPQSDSEDERHVFRLQGNRVYYVKKSLADLSTSFPRDTLLSLGTCIGKFTKTGKFRIHITALDVIAPHARYKVWIKDNGIMPYLYGSNVVKAHVGRWSEDIPEHTGVLVYDSNDTPLGFGVTARSTAEIRKLDPTAIAVFRQADVGEYLREEDTLFTTYFQSPQSNGGSTAALNKIFDSYRDAPEENPDGIGIEGAMKFLGDIQVQLDEVACLGIAELLKSPSMGEFTREGFVNGWRGAGCDNLQKMIAHAADIRARIPAEPDLFRRVYRYTFPLCRMQGQRNLQFDIAAEQWRLFFTPEHGGIQWNTPTTPWLDWWIEYLEERGKRPVNKDLWEQVEVFLRKTLEDENFGWWSADAAWPGTLDEFVGWVQAKRGKAAEEMEVE</sequence>
<dbReference type="Pfam" id="PF17833">
    <property type="entry name" value="pre-PUA_NIP7"/>
    <property type="match status" value="1"/>
</dbReference>
<dbReference type="Pfam" id="PF03556">
    <property type="entry name" value="Cullin_binding"/>
    <property type="match status" value="1"/>
</dbReference>
<feature type="domain" description="DCUN1" evidence="8">
    <location>
        <begin position="196"/>
        <end position="399"/>
    </location>
</feature>
<keyword evidence="10" id="KW-1185">Reference proteome</keyword>
<comment type="similarity">
    <text evidence="2">Belongs to the NIP7 family.</text>
</comment>
<dbReference type="GO" id="GO:0005730">
    <property type="term" value="C:nucleolus"/>
    <property type="evidence" value="ECO:0007669"/>
    <property type="project" value="UniProtKB-SubCell"/>
</dbReference>
<gene>
    <name evidence="9" type="ORF">CFD26_101907</name>
</gene>
<dbReference type="GO" id="GO:0003723">
    <property type="term" value="F:RNA binding"/>
    <property type="evidence" value="ECO:0007669"/>
    <property type="project" value="UniProtKB-KW"/>
</dbReference>
<dbReference type="OrthoDB" id="27198at2759"/>
<comment type="subcellular location">
    <subcellularLocation>
        <location evidence="1">Nucleus</location>
        <location evidence="1">Nucleolus</location>
    </subcellularLocation>
</comment>
<dbReference type="InterPro" id="IPR055359">
    <property type="entry name" value="Nip7_N_euk"/>
</dbReference>
<name>A0A229WVG5_9EURO</name>
<dbReference type="CDD" id="cd21151">
    <property type="entry name" value="PUA_Nip7-like"/>
    <property type="match status" value="1"/>
</dbReference>
<keyword evidence="3" id="KW-0690">Ribosome biogenesis</keyword>
<dbReference type="Gene3D" id="3.10.450.220">
    <property type="match status" value="1"/>
</dbReference>
<dbReference type="GO" id="GO:1902626">
    <property type="term" value="P:assembly of large subunit precursor of preribosome"/>
    <property type="evidence" value="ECO:0007669"/>
    <property type="project" value="UniProtKB-ARBA"/>
</dbReference>
<dbReference type="SMART" id="SM00359">
    <property type="entry name" value="PUA"/>
    <property type="match status" value="1"/>
</dbReference>
<evidence type="ECO:0000256" key="1">
    <source>
        <dbReference type="ARBA" id="ARBA00004604"/>
    </source>
</evidence>
<evidence type="ECO:0000256" key="6">
    <source>
        <dbReference type="ARBA" id="ARBA00054591"/>
    </source>
</evidence>
<evidence type="ECO:0000256" key="4">
    <source>
        <dbReference type="ARBA" id="ARBA00022884"/>
    </source>
</evidence>
<keyword evidence="5" id="KW-0539">Nucleus</keyword>